<reference evidence="4" key="2">
    <citation type="submission" date="2023-05" db="EMBL/GenBank/DDBJ databases">
        <authorList>
            <consortium name="Lawrence Berkeley National Laboratory"/>
            <person name="Steindorff A."/>
            <person name="Hensen N."/>
            <person name="Bonometti L."/>
            <person name="Westerberg I."/>
            <person name="Brannstrom I.O."/>
            <person name="Guillou S."/>
            <person name="Cros-Aarteil S."/>
            <person name="Calhoun S."/>
            <person name="Haridas S."/>
            <person name="Kuo A."/>
            <person name="Mondo S."/>
            <person name="Pangilinan J."/>
            <person name="Riley R."/>
            <person name="Labutti K."/>
            <person name="Andreopoulos B."/>
            <person name="Lipzen A."/>
            <person name="Chen C."/>
            <person name="Yanf M."/>
            <person name="Daum C."/>
            <person name="Ng V."/>
            <person name="Clum A."/>
            <person name="Ohm R."/>
            <person name="Martin F."/>
            <person name="Silar P."/>
            <person name="Natvig D."/>
            <person name="Lalanne C."/>
            <person name="Gautier V."/>
            <person name="Ament-Velasquez S.L."/>
            <person name="Kruys A."/>
            <person name="Hutchinson M.I."/>
            <person name="Powell A.J."/>
            <person name="Barry K."/>
            <person name="Miller A.N."/>
            <person name="Grigoriev I.V."/>
            <person name="Debuchy R."/>
            <person name="Gladieux P."/>
            <person name="Thoren M.H."/>
            <person name="Johannesson H."/>
        </authorList>
    </citation>
    <scope>NUCLEOTIDE SEQUENCE</scope>
    <source>
        <strain evidence="4">CBS 990.96</strain>
    </source>
</reference>
<dbReference type="InterPro" id="IPR006073">
    <property type="entry name" value="GTP-bd"/>
</dbReference>
<evidence type="ECO:0000256" key="1">
    <source>
        <dbReference type="SAM" id="Coils"/>
    </source>
</evidence>
<feature type="domain" description="G" evidence="3">
    <location>
        <begin position="9"/>
        <end position="77"/>
    </location>
</feature>
<protein>
    <recommendedName>
        <fullName evidence="3">G domain-containing protein</fullName>
    </recommendedName>
</protein>
<dbReference type="EMBL" id="MU865390">
    <property type="protein sequence ID" value="KAK4224524.1"/>
    <property type="molecule type" value="Genomic_DNA"/>
</dbReference>
<dbReference type="SUPFAM" id="SSF52540">
    <property type="entry name" value="P-loop containing nucleoside triphosphate hydrolases"/>
    <property type="match status" value="1"/>
</dbReference>
<dbReference type="InterPro" id="IPR027417">
    <property type="entry name" value="P-loop_NTPase"/>
</dbReference>
<feature type="region of interest" description="Disordered" evidence="2">
    <location>
        <begin position="297"/>
        <end position="317"/>
    </location>
</feature>
<comment type="caution">
    <text evidence="4">The sequence shown here is derived from an EMBL/GenBank/DDBJ whole genome shotgun (WGS) entry which is preliminary data.</text>
</comment>
<evidence type="ECO:0000313" key="4">
    <source>
        <dbReference type="EMBL" id="KAK4224524.1"/>
    </source>
</evidence>
<sequence>AQRPGDIVIAVMGETGSGKSTFIHNFNEHAEIGYGAESKTDTITAFETEINGKQAFLVDTIGTNDAERKEGYILQQMAQWLSAAAEKDVYLSGLIYLFNITKTRVTDSDTHELRKFKKLCGQNAFKESRITLATTFWSELSDEGKTRAEATEKLFEDWFWKDTPIHNRQETHRITGRKEAYRILELIAARAAGLPGPAPLQLQEELADGKTIAETEAGNLIKDNKEEMQKTFDKRLKELEEEYREAKEEEDKEAEEEISASEQKLRLKMEKEKKDLMLLTMTMEDLLKAYFGPQYKSEPRHRRRHRTGSTVTTTTTHTTTSSASVRFFGPLSFRWSFHAIFAASMANATRALRSAERNLLKAIAQMRKAMKSLSPWL</sequence>
<keyword evidence="1" id="KW-0175">Coiled coil</keyword>
<evidence type="ECO:0000259" key="3">
    <source>
        <dbReference type="Pfam" id="PF01926"/>
    </source>
</evidence>
<dbReference type="GO" id="GO:0005525">
    <property type="term" value="F:GTP binding"/>
    <property type="evidence" value="ECO:0007669"/>
    <property type="project" value="InterPro"/>
</dbReference>
<feature type="coiled-coil region" evidence="1">
    <location>
        <begin position="345"/>
        <end position="372"/>
    </location>
</feature>
<reference evidence="4" key="1">
    <citation type="journal article" date="2023" name="Mol. Phylogenet. Evol.">
        <title>Genome-scale phylogeny and comparative genomics of the fungal order Sordariales.</title>
        <authorList>
            <person name="Hensen N."/>
            <person name="Bonometti L."/>
            <person name="Westerberg I."/>
            <person name="Brannstrom I.O."/>
            <person name="Guillou S."/>
            <person name="Cros-Aarteil S."/>
            <person name="Calhoun S."/>
            <person name="Haridas S."/>
            <person name="Kuo A."/>
            <person name="Mondo S."/>
            <person name="Pangilinan J."/>
            <person name="Riley R."/>
            <person name="LaButti K."/>
            <person name="Andreopoulos B."/>
            <person name="Lipzen A."/>
            <person name="Chen C."/>
            <person name="Yan M."/>
            <person name="Daum C."/>
            <person name="Ng V."/>
            <person name="Clum A."/>
            <person name="Steindorff A."/>
            <person name="Ohm R.A."/>
            <person name="Martin F."/>
            <person name="Silar P."/>
            <person name="Natvig D.O."/>
            <person name="Lalanne C."/>
            <person name="Gautier V."/>
            <person name="Ament-Velasquez S.L."/>
            <person name="Kruys A."/>
            <person name="Hutchinson M.I."/>
            <person name="Powell A.J."/>
            <person name="Barry K."/>
            <person name="Miller A.N."/>
            <person name="Grigoriev I.V."/>
            <person name="Debuchy R."/>
            <person name="Gladieux P."/>
            <person name="Hiltunen Thoren M."/>
            <person name="Johannesson H."/>
        </authorList>
    </citation>
    <scope>NUCLEOTIDE SEQUENCE</scope>
    <source>
        <strain evidence="4">CBS 990.96</strain>
    </source>
</reference>
<dbReference type="Gene3D" id="3.40.50.300">
    <property type="entry name" value="P-loop containing nucleotide triphosphate hydrolases"/>
    <property type="match status" value="1"/>
</dbReference>
<gene>
    <name evidence="4" type="ORF">QBC38DRAFT_370872</name>
</gene>
<feature type="coiled-coil region" evidence="1">
    <location>
        <begin position="222"/>
        <end position="271"/>
    </location>
</feature>
<organism evidence="4 5">
    <name type="scientific">Podospora fimiseda</name>
    <dbReference type="NCBI Taxonomy" id="252190"/>
    <lineage>
        <taxon>Eukaryota</taxon>
        <taxon>Fungi</taxon>
        <taxon>Dikarya</taxon>
        <taxon>Ascomycota</taxon>
        <taxon>Pezizomycotina</taxon>
        <taxon>Sordariomycetes</taxon>
        <taxon>Sordariomycetidae</taxon>
        <taxon>Sordariales</taxon>
        <taxon>Podosporaceae</taxon>
        <taxon>Podospora</taxon>
    </lineage>
</organism>
<evidence type="ECO:0000256" key="2">
    <source>
        <dbReference type="SAM" id="MobiDB-lite"/>
    </source>
</evidence>
<proteinExistence type="predicted"/>
<dbReference type="Proteomes" id="UP001301958">
    <property type="component" value="Unassembled WGS sequence"/>
</dbReference>
<feature type="non-terminal residue" evidence="4">
    <location>
        <position position="1"/>
    </location>
</feature>
<dbReference type="Pfam" id="PF01926">
    <property type="entry name" value="MMR_HSR1"/>
    <property type="match status" value="1"/>
</dbReference>
<feature type="compositionally biased region" description="Low complexity" evidence="2">
    <location>
        <begin position="308"/>
        <end position="317"/>
    </location>
</feature>
<dbReference type="AlphaFoldDB" id="A0AAN7GZZ8"/>
<keyword evidence="5" id="KW-1185">Reference proteome</keyword>
<evidence type="ECO:0000313" key="5">
    <source>
        <dbReference type="Proteomes" id="UP001301958"/>
    </source>
</evidence>
<name>A0AAN7GZZ8_9PEZI</name>
<accession>A0AAN7GZZ8</accession>